<dbReference type="EMBL" id="KE504354">
    <property type="protein sequence ID" value="EPS92777.1"/>
    <property type="molecule type" value="Genomic_DNA"/>
</dbReference>
<feature type="region of interest" description="Disordered" evidence="1">
    <location>
        <begin position="360"/>
        <end position="379"/>
    </location>
</feature>
<feature type="region of interest" description="Disordered" evidence="1">
    <location>
        <begin position="1"/>
        <end position="335"/>
    </location>
</feature>
<organism evidence="2 3">
    <name type="scientific">Fomitopsis schrenkii</name>
    <name type="common">Brown rot fungus</name>
    <dbReference type="NCBI Taxonomy" id="2126942"/>
    <lineage>
        <taxon>Eukaryota</taxon>
        <taxon>Fungi</taxon>
        <taxon>Dikarya</taxon>
        <taxon>Basidiomycota</taxon>
        <taxon>Agaricomycotina</taxon>
        <taxon>Agaricomycetes</taxon>
        <taxon>Polyporales</taxon>
        <taxon>Fomitopsis</taxon>
    </lineage>
</organism>
<reference evidence="2 3" key="1">
    <citation type="journal article" date="2012" name="Science">
        <title>The Paleozoic origin of enzymatic lignin decomposition reconstructed from 31 fungal genomes.</title>
        <authorList>
            <person name="Floudas D."/>
            <person name="Binder M."/>
            <person name="Riley R."/>
            <person name="Barry K."/>
            <person name="Blanchette R.A."/>
            <person name="Henrissat B."/>
            <person name="Martinez A.T."/>
            <person name="Otillar R."/>
            <person name="Spatafora J.W."/>
            <person name="Yadav J.S."/>
            <person name="Aerts A."/>
            <person name="Benoit I."/>
            <person name="Boyd A."/>
            <person name="Carlson A."/>
            <person name="Copeland A."/>
            <person name="Coutinho P.M."/>
            <person name="de Vries R.P."/>
            <person name="Ferreira P."/>
            <person name="Findley K."/>
            <person name="Foster B."/>
            <person name="Gaskell J."/>
            <person name="Glotzer D."/>
            <person name="Gorecki P."/>
            <person name="Heitman J."/>
            <person name="Hesse C."/>
            <person name="Hori C."/>
            <person name="Igarashi K."/>
            <person name="Jurgens J.A."/>
            <person name="Kallen N."/>
            <person name="Kersten P."/>
            <person name="Kohler A."/>
            <person name="Kuees U."/>
            <person name="Kumar T.K.A."/>
            <person name="Kuo A."/>
            <person name="LaButti K."/>
            <person name="Larrondo L.F."/>
            <person name="Lindquist E."/>
            <person name="Ling A."/>
            <person name="Lombard V."/>
            <person name="Lucas S."/>
            <person name="Lundell T."/>
            <person name="Martin R."/>
            <person name="McLaughlin D.J."/>
            <person name="Morgenstern I."/>
            <person name="Morin E."/>
            <person name="Murat C."/>
            <person name="Nagy L.G."/>
            <person name="Nolan M."/>
            <person name="Ohm R.A."/>
            <person name="Patyshakuliyeva A."/>
            <person name="Rokas A."/>
            <person name="Ruiz-Duenas F.J."/>
            <person name="Sabat G."/>
            <person name="Salamov A."/>
            <person name="Samejima M."/>
            <person name="Schmutz J."/>
            <person name="Slot J.C."/>
            <person name="St John F."/>
            <person name="Stenlid J."/>
            <person name="Sun H."/>
            <person name="Sun S."/>
            <person name="Syed K."/>
            <person name="Tsang A."/>
            <person name="Wiebenga A."/>
            <person name="Young D."/>
            <person name="Pisabarro A."/>
            <person name="Eastwood D.C."/>
            <person name="Martin F."/>
            <person name="Cullen D."/>
            <person name="Grigoriev I.V."/>
            <person name="Hibbett D.S."/>
        </authorList>
    </citation>
    <scope>NUCLEOTIDE SEQUENCE</scope>
    <source>
        <strain evidence="3">FP-58527</strain>
    </source>
</reference>
<dbReference type="AlphaFoldDB" id="S8DIW3"/>
<accession>S8DIW3</accession>
<feature type="compositionally biased region" description="Basic and acidic residues" evidence="1">
    <location>
        <begin position="10"/>
        <end position="22"/>
    </location>
</feature>
<sequence length="775" mass="83563">MSNILVPDTPSDKGSTRTRNSDDAAAPAAPWLHSNLSNGWASPTYAQVVSRSPSPTSILDKVGTANAPISDEEEKGDLTPFSDKPGTPTPKTVGDGEAHLHTPHSSPPGTPTAPTRASRVSKNSTRSETRNLAPSESPSDQAAARRNAKTKTPAHPDKLPALATSLRFTKRNKQDAKKAIREARKRKRMESDVGEGTETDGDTSTERMIGRGNTDEPGGRLRSPKDAHLSVGAAPASAAAPNRAYARTKRAATAPITAARTLHPLPTPTPGPRTPQPKGPTIRIPPRTARSGNTSYTPTAPHANEGRNPPDVEEGPYGQREGTHERPPATFLVDEEDIEMEDLAGEAREDEELHGRAALHEPSDDYPLPEEENHEGWYPNAGAQHHELRFIPDLSEPDELDAQPEPPQHTPPAPAPGALAIADLTNTHAAAPGALAPLSWPKINGRKFNWVFDNQKTAQAASWGRYTGEGVLLVALGRNACADDNLTYIDNMKDAINTFLDINSTYVVSPDIDDPNGPTPHTYMARGFTPVHTNRLLNKQVISNVRTSFAILSTRPDATRLVGMWHQLEKLLDRSPGAILNTFRDALRRPAVLAEMRKLVRDDKDDPTRTRWILHTEDSALQSLVARATTETTKVLGPGGVEMNAVVLYLDSPTSNKGQWEAFCFFLRRELKPGNDDTGIILKRAEGDTTLRSSTPPAQIADGEAAAVETMAEADTTDAVAATTEGTTDVEAYTVVGAMKAAADVDSAAAEEDADVEDTKATFATNTYILDFYDM</sequence>
<gene>
    <name evidence="2" type="ORF">FOMPIDRAFT_1056560</name>
</gene>
<protein>
    <submittedName>
        <fullName evidence="2">Uncharacterized protein</fullName>
    </submittedName>
</protein>
<dbReference type="Proteomes" id="UP000015241">
    <property type="component" value="Unassembled WGS sequence"/>
</dbReference>
<dbReference type="HOGENOM" id="CLU_370057_0_0_1"/>
<feature type="compositionally biased region" description="Acidic residues" evidence="1">
    <location>
        <begin position="192"/>
        <end position="203"/>
    </location>
</feature>
<feature type="compositionally biased region" description="Pro residues" evidence="1">
    <location>
        <begin position="265"/>
        <end position="278"/>
    </location>
</feature>
<feature type="compositionally biased region" description="Low complexity" evidence="1">
    <location>
        <begin position="233"/>
        <end position="264"/>
    </location>
</feature>
<feature type="compositionally biased region" description="Polar residues" evidence="1">
    <location>
        <begin position="34"/>
        <end position="57"/>
    </location>
</feature>
<feature type="region of interest" description="Disordered" evidence="1">
    <location>
        <begin position="396"/>
        <end position="418"/>
    </location>
</feature>
<dbReference type="eggNOG" id="ENOG502RCZV">
    <property type="taxonomic scope" value="Eukaryota"/>
</dbReference>
<feature type="compositionally biased region" description="Pro residues" evidence="1">
    <location>
        <begin position="404"/>
        <end position="415"/>
    </location>
</feature>
<feature type="compositionally biased region" description="Basic and acidic residues" evidence="1">
    <location>
        <begin position="204"/>
        <end position="228"/>
    </location>
</feature>
<proteinExistence type="predicted"/>
<keyword evidence="3" id="KW-1185">Reference proteome</keyword>
<feature type="compositionally biased region" description="Basic and acidic residues" evidence="1">
    <location>
        <begin position="172"/>
        <end position="182"/>
    </location>
</feature>
<evidence type="ECO:0000313" key="2">
    <source>
        <dbReference type="EMBL" id="EPS92777.1"/>
    </source>
</evidence>
<evidence type="ECO:0000256" key="1">
    <source>
        <dbReference type="SAM" id="MobiDB-lite"/>
    </source>
</evidence>
<dbReference type="InParanoid" id="S8DIW3"/>
<feature type="compositionally biased region" description="Polar residues" evidence="1">
    <location>
        <begin position="120"/>
        <end position="140"/>
    </location>
</feature>
<evidence type="ECO:0000313" key="3">
    <source>
        <dbReference type="Proteomes" id="UP000015241"/>
    </source>
</evidence>
<name>S8DIW3_FOMSC</name>